<comment type="caution">
    <text evidence="2">The sequence shown here is derived from an EMBL/GenBank/DDBJ whole genome shotgun (WGS) entry which is preliminary data.</text>
</comment>
<keyword evidence="3" id="KW-1185">Reference proteome</keyword>
<dbReference type="RefSeq" id="WP_006970604.1">
    <property type="nucleotide sequence ID" value="NZ_ABCS01000012.1"/>
</dbReference>
<feature type="transmembrane region" description="Helical" evidence="1">
    <location>
        <begin position="35"/>
        <end position="55"/>
    </location>
</feature>
<name>A6G1K5_9BACT</name>
<keyword evidence="1" id="KW-1133">Transmembrane helix</keyword>
<evidence type="ECO:0000313" key="2">
    <source>
        <dbReference type="EMBL" id="EDM80269.1"/>
    </source>
</evidence>
<accession>A6G1K5</accession>
<sequence>MSRALTRARERYEATPRKLDDDEAMTRLARGDRGCLGDAMSAVGAVTLMVLLVLVGTGKLAFAWVYIGVALFVGGFFTGVVHQSRSGRERQAALESGPLAVGVVLRAVEHLRRPGKRVGRAVVLIAPSGARSLDRAWLEGAVASLETWLDSGSSSGAGLRELIAEEERFAIVPVPDAALPEHDAGPVYLASVFVHPEHLEGSYLGAEEDEAAEAEDADLDAPVRPAAIPVIVDVERNFIEQVPSP</sequence>
<feature type="transmembrane region" description="Helical" evidence="1">
    <location>
        <begin position="61"/>
        <end position="81"/>
    </location>
</feature>
<dbReference type="AlphaFoldDB" id="A6G1K5"/>
<keyword evidence="1" id="KW-0812">Transmembrane</keyword>
<evidence type="ECO:0000256" key="1">
    <source>
        <dbReference type="SAM" id="Phobius"/>
    </source>
</evidence>
<dbReference type="Proteomes" id="UP000005801">
    <property type="component" value="Unassembled WGS sequence"/>
</dbReference>
<dbReference type="OrthoDB" id="5507035at2"/>
<gene>
    <name evidence="2" type="ORF">PPSIR1_36502</name>
</gene>
<evidence type="ECO:0000313" key="3">
    <source>
        <dbReference type="Proteomes" id="UP000005801"/>
    </source>
</evidence>
<organism evidence="2 3">
    <name type="scientific">Plesiocystis pacifica SIR-1</name>
    <dbReference type="NCBI Taxonomy" id="391625"/>
    <lineage>
        <taxon>Bacteria</taxon>
        <taxon>Pseudomonadati</taxon>
        <taxon>Myxococcota</taxon>
        <taxon>Polyangia</taxon>
        <taxon>Nannocystales</taxon>
        <taxon>Nannocystaceae</taxon>
        <taxon>Plesiocystis</taxon>
    </lineage>
</organism>
<protein>
    <submittedName>
        <fullName evidence="2">Uncharacterized protein</fullName>
    </submittedName>
</protein>
<proteinExistence type="predicted"/>
<dbReference type="EMBL" id="ABCS01000012">
    <property type="protein sequence ID" value="EDM80269.1"/>
    <property type="molecule type" value="Genomic_DNA"/>
</dbReference>
<dbReference type="STRING" id="391625.PPSIR1_36502"/>
<reference evidence="2 3" key="1">
    <citation type="submission" date="2007-06" db="EMBL/GenBank/DDBJ databases">
        <authorList>
            <person name="Shimkets L."/>
            <person name="Ferriera S."/>
            <person name="Johnson J."/>
            <person name="Kravitz S."/>
            <person name="Beeson K."/>
            <person name="Sutton G."/>
            <person name="Rogers Y.-H."/>
            <person name="Friedman R."/>
            <person name="Frazier M."/>
            <person name="Venter J.C."/>
        </authorList>
    </citation>
    <scope>NUCLEOTIDE SEQUENCE [LARGE SCALE GENOMIC DNA]</scope>
    <source>
        <strain evidence="2 3">SIR-1</strain>
    </source>
</reference>
<keyword evidence="1" id="KW-0472">Membrane</keyword>